<organism evidence="1">
    <name type="scientific">marine sediment metagenome</name>
    <dbReference type="NCBI Taxonomy" id="412755"/>
    <lineage>
        <taxon>unclassified sequences</taxon>
        <taxon>metagenomes</taxon>
        <taxon>ecological metagenomes</taxon>
    </lineage>
</organism>
<protein>
    <submittedName>
        <fullName evidence="1">Uncharacterized protein</fullName>
    </submittedName>
</protein>
<sequence length="120" mass="13505">MREKDRMAIHITTLEQLQAMKDDLTADYILDNDIDASATSGWNDGKGFEPVGRWIETEDDIILYCPDHTYWTYQPFTGSFDGQGYTISNLFMDWSAVGCPNEHSVGLFGNTDGATIKNVK</sequence>
<accession>X1KVL9</accession>
<name>X1KVL9_9ZZZZ</name>
<dbReference type="AlphaFoldDB" id="X1KVL9"/>
<gene>
    <name evidence="1" type="ORF">S06H3_23836</name>
</gene>
<evidence type="ECO:0000313" key="1">
    <source>
        <dbReference type="EMBL" id="GAI11132.1"/>
    </source>
</evidence>
<comment type="caution">
    <text evidence="1">The sequence shown here is derived from an EMBL/GenBank/DDBJ whole genome shotgun (WGS) entry which is preliminary data.</text>
</comment>
<reference evidence="1" key="1">
    <citation type="journal article" date="2014" name="Front. Microbiol.">
        <title>High frequency of phylogenetically diverse reductive dehalogenase-homologous genes in deep subseafloor sedimentary metagenomes.</title>
        <authorList>
            <person name="Kawai M."/>
            <person name="Futagami T."/>
            <person name="Toyoda A."/>
            <person name="Takaki Y."/>
            <person name="Nishi S."/>
            <person name="Hori S."/>
            <person name="Arai W."/>
            <person name="Tsubouchi T."/>
            <person name="Morono Y."/>
            <person name="Uchiyama I."/>
            <person name="Ito T."/>
            <person name="Fujiyama A."/>
            <person name="Inagaki F."/>
            <person name="Takami H."/>
        </authorList>
    </citation>
    <scope>NUCLEOTIDE SEQUENCE</scope>
    <source>
        <strain evidence="1">Expedition CK06-06</strain>
    </source>
</reference>
<proteinExistence type="predicted"/>
<feature type="non-terminal residue" evidence="1">
    <location>
        <position position="120"/>
    </location>
</feature>
<dbReference type="Gene3D" id="2.160.20.110">
    <property type="match status" value="1"/>
</dbReference>
<dbReference type="EMBL" id="BARV01013062">
    <property type="protein sequence ID" value="GAI11132.1"/>
    <property type="molecule type" value="Genomic_DNA"/>
</dbReference>